<dbReference type="SUPFAM" id="SSF53448">
    <property type="entry name" value="Nucleotide-diphospho-sugar transferases"/>
    <property type="match status" value="1"/>
</dbReference>
<evidence type="ECO:0000259" key="10">
    <source>
        <dbReference type="Pfam" id="PF25084"/>
    </source>
</evidence>
<dbReference type="SUPFAM" id="SSF51161">
    <property type="entry name" value="Trimeric LpxA-like enzymes"/>
    <property type="match status" value="1"/>
</dbReference>
<dbReference type="Gene3D" id="2.160.10.10">
    <property type="entry name" value="Hexapeptide repeat proteins"/>
    <property type="match status" value="1"/>
</dbReference>
<evidence type="ECO:0000256" key="5">
    <source>
        <dbReference type="ARBA" id="ARBA00022917"/>
    </source>
</evidence>
<feature type="region of interest" description="Disordered" evidence="9">
    <location>
        <begin position="348"/>
        <end position="373"/>
    </location>
</feature>
<evidence type="ECO:0000256" key="6">
    <source>
        <dbReference type="ARBA" id="ARBA00044196"/>
    </source>
</evidence>
<protein>
    <recommendedName>
        <fullName evidence="6">Translation initiation factor eIF2B subunit gamma</fullName>
    </recommendedName>
    <alternativeName>
        <fullName evidence="7">eIF2B GDP-GTP exchange factor subunit gamma</fullName>
    </alternativeName>
</protein>
<reference evidence="11 12" key="1">
    <citation type="submission" date="2024-07" db="EMBL/GenBank/DDBJ databases">
        <title>Section-level genome sequencing and comparative genomics of Aspergillus sections Usti and Cavernicolus.</title>
        <authorList>
            <consortium name="Lawrence Berkeley National Laboratory"/>
            <person name="Nybo J.L."/>
            <person name="Vesth T.C."/>
            <person name="Theobald S."/>
            <person name="Frisvad J.C."/>
            <person name="Larsen T.O."/>
            <person name="Kjaerboelling I."/>
            <person name="Rothschild-Mancinelli K."/>
            <person name="Lyhne E.K."/>
            <person name="Kogle M.E."/>
            <person name="Barry K."/>
            <person name="Clum A."/>
            <person name="Na H."/>
            <person name="Ledsgaard L."/>
            <person name="Lin J."/>
            <person name="Lipzen A."/>
            <person name="Kuo A."/>
            <person name="Riley R."/>
            <person name="Mondo S."/>
            <person name="Labutti K."/>
            <person name="Haridas S."/>
            <person name="Pangalinan J."/>
            <person name="Salamov A.A."/>
            <person name="Simmons B.A."/>
            <person name="Magnuson J.K."/>
            <person name="Chen J."/>
            <person name="Drula E."/>
            <person name="Henrissat B."/>
            <person name="Wiebenga A."/>
            <person name="Lubbers R.J."/>
            <person name="Gomes A.C."/>
            <person name="Macurrencykelacurrency M.R."/>
            <person name="Stajich J."/>
            <person name="Grigoriev I.V."/>
            <person name="Mortensen U.H."/>
            <person name="De Vries R.P."/>
            <person name="Baker S.E."/>
            <person name="Andersen M.R."/>
        </authorList>
    </citation>
    <scope>NUCLEOTIDE SEQUENCE [LARGE SCALE GENOMIC DNA]</scope>
    <source>
        <strain evidence="11 12">CBS 449.75</strain>
    </source>
</reference>
<comment type="similarity">
    <text evidence="2">Belongs to the eIF-2B gamma/epsilon subunits family.</text>
</comment>
<evidence type="ECO:0000256" key="3">
    <source>
        <dbReference type="ARBA" id="ARBA00022490"/>
    </source>
</evidence>
<evidence type="ECO:0000313" key="12">
    <source>
        <dbReference type="Proteomes" id="UP001610432"/>
    </source>
</evidence>
<evidence type="ECO:0000313" key="11">
    <source>
        <dbReference type="EMBL" id="KAL2871802.1"/>
    </source>
</evidence>
<feature type="domain" description="EIF2B subunit epsilon/gamma LbH" evidence="10">
    <location>
        <begin position="458"/>
        <end position="548"/>
    </location>
</feature>
<sequence length="583" mass="62866">MPHSVPVPPTGFQALILCGPGVSLNTFTSNPEEFPKALIPVANRPMVFYPLDWCYRQGITNITLITPPPSQAPLEAALSQNPHLTSLPSPSPSVLAPTGLTLTTGTAELLRLPEVQACIKSDFLLLPCDLICDIPGESLLGAWMVSQSALGGSTLSGGWSTNGPKTIGMGGEAVGRRGGLAVYYQTKGREESIKGEVSDFVATAPLERDEAPAVSHSAHEPAAIRFGLSKLVLSMPMDTVKERMEEDKGLLIRHSLVKKHAKVKMLTSYRDGHIYILPFWVKDFVRLNEKFESVSEDLVGWWAKSNWQTGLGTKLRLNEVLQPSSHKHGESGSVDDESLEEEIDIKAMSTTKASSRECPDPSSPESASEFQFASRVRTSGSGSGIEPPRPENLTIPPILAYMHSSLPSAPLIRRVDTSALLLSVSLRLAKLESIEEVGRVAASPFAHQQKVAYPAGIAQRCTVTKSDCLLGPNVTVDEKCVIKETVISANCHIASGARLTRCLVMDGAVIGERCQLTGCIVGRRSKIERESVLKDCEIQDGMVVEEGTDAKNEKFMVFEGLDEAGEGMDVSEDFGDDGGDLGF</sequence>
<feature type="compositionally biased region" description="Polar residues" evidence="9">
    <location>
        <begin position="363"/>
        <end position="373"/>
    </location>
</feature>
<dbReference type="Pfam" id="PF25084">
    <property type="entry name" value="LbH_EIF2B"/>
    <property type="match status" value="1"/>
</dbReference>
<dbReference type="InterPro" id="IPR029044">
    <property type="entry name" value="Nucleotide-diphossugar_trans"/>
</dbReference>
<comment type="subunit">
    <text evidence="8">Component of the translation initiation factor 2B (eIF2B) complex which is a heterodecamer of two sets of five different subunits: alpha, beta, gamma, delta and epsilon. Subunits alpha, beta and delta comprise a regulatory subcomplex and subunits epsilon and gamma comprise a catalytic subcomplex. Within the complex, the hexameric regulatory complex resides at the center, with the two heterodimeric catalytic subcomplexes bound on opposite sides.</text>
</comment>
<dbReference type="InterPro" id="IPR051960">
    <property type="entry name" value="eIF2B_gamma"/>
</dbReference>
<evidence type="ECO:0000256" key="7">
    <source>
        <dbReference type="ARBA" id="ARBA00044229"/>
    </source>
</evidence>
<evidence type="ECO:0000256" key="2">
    <source>
        <dbReference type="ARBA" id="ARBA00007878"/>
    </source>
</evidence>
<comment type="caution">
    <text evidence="11">The sequence shown here is derived from an EMBL/GenBank/DDBJ whole genome shotgun (WGS) entry which is preliminary data.</text>
</comment>
<dbReference type="RefSeq" id="XP_070890781.1">
    <property type="nucleotide sequence ID" value="XM_071034320.1"/>
</dbReference>
<dbReference type="Proteomes" id="UP001610432">
    <property type="component" value="Unassembled WGS sequence"/>
</dbReference>
<dbReference type="PANTHER" id="PTHR45989:SF1">
    <property type="entry name" value="TRANSLATION INITIATION FACTOR EIF-2B SUBUNIT GAMMA"/>
    <property type="match status" value="1"/>
</dbReference>
<dbReference type="InterPro" id="IPR011004">
    <property type="entry name" value="Trimer_LpxA-like_sf"/>
</dbReference>
<evidence type="ECO:0000256" key="9">
    <source>
        <dbReference type="SAM" id="MobiDB-lite"/>
    </source>
</evidence>
<dbReference type="EMBL" id="JBFXLQ010000002">
    <property type="protein sequence ID" value="KAL2871802.1"/>
    <property type="molecule type" value="Genomic_DNA"/>
</dbReference>
<organism evidence="11 12">
    <name type="scientific">Aspergillus lucknowensis</name>
    <dbReference type="NCBI Taxonomy" id="176173"/>
    <lineage>
        <taxon>Eukaryota</taxon>
        <taxon>Fungi</taxon>
        <taxon>Dikarya</taxon>
        <taxon>Ascomycota</taxon>
        <taxon>Pezizomycotina</taxon>
        <taxon>Eurotiomycetes</taxon>
        <taxon>Eurotiomycetidae</taxon>
        <taxon>Eurotiales</taxon>
        <taxon>Aspergillaceae</taxon>
        <taxon>Aspergillus</taxon>
        <taxon>Aspergillus subgen. Nidulantes</taxon>
    </lineage>
</organism>
<comment type="subcellular location">
    <subcellularLocation>
        <location evidence="1">Cytoplasm</location>
        <location evidence="1">Cytosol</location>
    </subcellularLocation>
</comment>
<evidence type="ECO:0000256" key="1">
    <source>
        <dbReference type="ARBA" id="ARBA00004514"/>
    </source>
</evidence>
<keyword evidence="12" id="KW-1185">Reference proteome</keyword>
<dbReference type="GeneID" id="98149392"/>
<keyword evidence="4" id="KW-0396">Initiation factor</keyword>
<name>A0ABR4M5C9_9EURO</name>
<evidence type="ECO:0000256" key="8">
    <source>
        <dbReference type="ARBA" id="ARBA00046432"/>
    </source>
</evidence>
<proteinExistence type="inferred from homology"/>
<evidence type="ECO:0000256" key="4">
    <source>
        <dbReference type="ARBA" id="ARBA00022540"/>
    </source>
</evidence>
<gene>
    <name evidence="11" type="ORF">BJX67DRAFT_387989</name>
</gene>
<accession>A0ABR4M5C9</accession>
<keyword evidence="5" id="KW-0648">Protein biosynthesis</keyword>
<dbReference type="Gene3D" id="3.90.550.10">
    <property type="entry name" value="Spore Coat Polysaccharide Biosynthesis Protein SpsA, Chain A"/>
    <property type="match status" value="1"/>
</dbReference>
<dbReference type="PANTHER" id="PTHR45989">
    <property type="entry name" value="TRANSLATION INITIATION FACTOR EIF-2B SUBUNIT GAMMA"/>
    <property type="match status" value="1"/>
</dbReference>
<dbReference type="InterPro" id="IPR056764">
    <property type="entry name" value="LbH_EIF2B3/5"/>
</dbReference>
<dbReference type="CDD" id="cd04652">
    <property type="entry name" value="LbH_eIF2B_gamma_C"/>
    <property type="match status" value="1"/>
</dbReference>
<keyword evidence="3" id="KW-0963">Cytoplasm</keyword>